<protein>
    <recommendedName>
        <fullName evidence="1">Craniofacial development protein 1</fullName>
    </recommendedName>
    <alternativeName>
        <fullName evidence="2">Bucentaur</fullName>
    </alternativeName>
</protein>
<dbReference type="Pfam" id="PF07572">
    <property type="entry name" value="BCNT"/>
    <property type="match status" value="1"/>
</dbReference>
<dbReference type="PANTHER" id="PTHR48295">
    <property type="entry name" value="CRANIOFACIAL DEVELOPMENT PROTEIN 1"/>
    <property type="match status" value="1"/>
</dbReference>
<sequence>MNSKPAKKKSGLGDVVAALAANKQKKTSVLDQTANDWKEFVQTEKIQEELEQHNQSKDAFLDKQEFLLKADYALFEKEKAVREVNGSTKPRSRSFSLLSLVSHPIAVDFV</sequence>
<proteinExistence type="predicted"/>
<evidence type="ECO:0000313" key="5">
    <source>
        <dbReference type="WBParaSite" id="jg9018"/>
    </source>
</evidence>
<feature type="domain" description="BCNT-C" evidence="3">
    <location>
        <begin position="6"/>
        <end position="88"/>
    </location>
</feature>
<dbReference type="InterPro" id="IPR011421">
    <property type="entry name" value="BCNT-C"/>
</dbReference>
<evidence type="ECO:0000259" key="3">
    <source>
        <dbReference type="PROSITE" id="PS51279"/>
    </source>
</evidence>
<evidence type="ECO:0000256" key="2">
    <source>
        <dbReference type="ARBA" id="ARBA00030244"/>
    </source>
</evidence>
<reference evidence="5" key="1">
    <citation type="submission" date="2022-11" db="UniProtKB">
        <authorList>
            <consortium name="WormBaseParasite"/>
        </authorList>
    </citation>
    <scope>IDENTIFICATION</scope>
</reference>
<accession>A0A915ESH4</accession>
<dbReference type="InterPro" id="IPR027124">
    <property type="entry name" value="Swc5/CFDP1/2"/>
</dbReference>
<dbReference type="PROSITE" id="PS51279">
    <property type="entry name" value="BCNT_C"/>
    <property type="match status" value="1"/>
</dbReference>
<name>A0A915ESH4_9BILA</name>
<dbReference type="AlphaFoldDB" id="A0A915ESH4"/>
<evidence type="ECO:0000313" key="4">
    <source>
        <dbReference type="Proteomes" id="UP000887574"/>
    </source>
</evidence>
<dbReference type="Proteomes" id="UP000887574">
    <property type="component" value="Unplaced"/>
</dbReference>
<dbReference type="WBParaSite" id="jg9018">
    <property type="protein sequence ID" value="jg9018"/>
    <property type="gene ID" value="jg9018"/>
</dbReference>
<keyword evidence="4" id="KW-1185">Reference proteome</keyword>
<organism evidence="4 5">
    <name type="scientific">Ditylenchus dipsaci</name>
    <dbReference type="NCBI Taxonomy" id="166011"/>
    <lineage>
        <taxon>Eukaryota</taxon>
        <taxon>Metazoa</taxon>
        <taxon>Ecdysozoa</taxon>
        <taxon>Nematoda</taxon>
        <taxon>Chromadorea</taxon>
        <taxon>Rhabditida</taxon>
        <taxon>Tylenchina</taxon>
        <taxon>Tylenchomorpha</taxon>
        <taxon>Sphaerularioidea</taxon>
        <taxon>Anguinidae</taxon>
        <taxon>Anguininae</taxon>
        <taxon>Ditylenchus</taxon>
    </lineage>
</organism>
<evidence type="ECO:0000256" key="1">
    <source>
        <dbReference type="ARBA" id="ARBA00019033"/>
    </source>
</evidence>
<dbReference type="PANTHER" id="PTHR48295:SF1">
    <property type="entry name" value="SWR1-COMPLEX PROTEIN 5"/>
    <property type="match status" value="1"/>
</dbReference>